<keyword evidence="2" id="KW-0540">Nuclease</keyword>
<dbReference type="Proteomes" id="UP000195787">
    <property type="component" value="Unassembled WGS sequence"/>
</dbReference>
<dbReference type="EMBL" id="FUHU01000020">
    <property type="protein sequence ID" value="SJM53276.1"/>
    <property type="molecule type" value="Genomic_DNA"/>
</dbReference>
<name>A0A1R4FBL2_9MICO</name>
<protein>
    <submittedName>
        <fullName evidence="2">Putative HNH endonuclease domain protein</fullName>
    </submittedName>
</protein>
<dbReference type="GeneID" id="303172314"/>
<keyword evidence="2" id="KW-0378">Hydrolase</keyword>
<keyword evidence="3" id="KW-1185">Reference proteome</keyword>
<sequence length="428" mass="47073">MSTQTSTIATAILNAASDINQLIERAFDDFEWASIEERREIMHVFSSVALQHQAAVSKFAHAVDKAPTSRRDNAARELDYHSTTELVQHELGVGKTLADGYVRLGRLLQTREYPALTAAVEQGTVSAQQATVIVRLLDEWQSTCSREFILQADASAVRMAKTKDGTTPSKVDALARALTAWRIRKNPEETELNADEQWENRKATVWRRRDGSVSVNAVLPATVGAAIKQFLDANASPKSRYGSPAEIDERTRPQKMADAFATAFGVAAKSGESCTQGGEAPTLTVTVPIEEMRRYAEGAPSLATVGHTQELIPVAEAAHLVCEGAIQVAAVDKHGAVLQLGRSQRLFSRSQRRALNEMYPECALGGCTIPAVWCESHHVTWWSAGGNTDLDNGVNLCNYHHHEAHLGNLHIARDHQQNRWKVTRAIRR</sequence>
<dbReference type="InterPro" id="IPR003615">
    <property type="entry name" value="HNH_nuc"/>
</dbReference>
<proteinExistence type="predicted"/>
<dbReference type="AlphaFoldDB" id="A0A1R4FBL2"/>
<dbReference type="OrthoDB" id="5177627at2"/>
<keyword evidence="2" id="KW-0255">Endonuclease</keyword>
<dbReference type="GO" id="GO:0004519">
    <property type="term" value="F:endonuclease activity"/>
    <property type="evidence" value="ECO:0007669"/>
    <property type="project" value="UniProtKB-KW"/>
</dbReference>
<dbReference type="RefSeq" id="WP_086991194.1">
    <property type="nucleotide sequence ID" value="NZ_FUHU01000020.1"/>
</dbReference>
<dbReference type="CDD" id="cd00085">
    <property type="entry name" value="HNHc"/>
    <property type="match status" value="1"/>
</dbReference>
<dbReference type="InterPro" id="IPR003870">
    <property type="entry name" value="DUF222"/>
</dbReference>
<reference evidence="2 3" key="1">
    <citation type="submission" date="2017-02" db="EMBL/GenBank/DDBJ databases">
        <authorList>
            <person name="Peterson S.W."/>
        </authorList>
    </citation>
    <scope>NUCLEOTIDE SEQUENCE [LARGE SCALE GENOMIC DNA]</scope>
    <source>
        <strain evidence="2 3">LMG 22410</strain>
    </source>
</reference>
<evidence type="ECO:0000313" key="2">
    <source>
        <dbReference type="EMBL" id="SJM53276.1"/>
    </source>
</evidence>
<dbReference type="Pfam" id="PF02720">
    <property type="entry name" value="DUF222"/>
    <property type="match status" value="1"/>
</dbReference>
<gene>
    <name evidence="2" type="ORF">CZ674_03715</name>
</gene>
<organism evidence="2 3">
    <name type="scientific">Agrococcus casei LMG 22410</name>
    <dbReference type="NCBI Taxonomy" id="1255656"/>
    <lineage>
        <taxon>Bacteria</taxon>
        <taxon>Bacillati</taxon>
        <taxon>Actinomycetota</taxon>
        <taxon>Actinomycetes</taxon>
        <taxon>Micrococcales</taxon>
        <taxon>Microbacteriaceae</taxon>
        <taxon>Agrococcus</taxon>
    </lineage>
</organism>
<accession>A0A1R4FBL2</accession>
<evidence type="ECO:0000313" key="3">
    <source>
        <dbReference type="Proteomes" id="UP000195787"/>
    </source>
</evidence>
<feature type="domain" description="DUF222" evidence="1">
    <location>
        <begin position="52"/>
        <end position="355"/>
    </location>
</feature>
<evidence type="ECO:0000259" key="1">
    <source>
        <dbReference type="Pfam" id="PF02720"/>
    </source>
</evidence>